<dbReference type="PANTHER" id="PTHR11937">
    <property type="entry name" value="ACTIN"/>
    <property type="match status" value="1"/>
</dbReference>
<dbReference type="GeneID" id="100634046"/>
<name>A0AAN0JAN7_AMPQE</name>
<sequence>MDDEVAALVVDNGSGMCKAGFAGDDAPRAVFPSIVGRPRHQGVMVGMGQKDSYVGDEAQSKRGILTLKYPIEHGIVTNWDDMEKIWEHVFCNELRVSPDEHPVLLTEASLNPKADREKMTQIMFESFQVPALSIANQCILSMYASSLDSKGIILESGDGLTQVLPFYDQKACLEGIGHINLGGYDVTQSLAKGLEKKGHSIAVERVRSIKETLSYVSLDCDNETLAPRNYELPDGQVICLDKERFLCSEGLFKPYLHGKDYPGVHDLLYDSVKKCDESICRSLLENVVVCGGNTMLPGFVDRLRKEVSALAPQDTKIKLHATPARNFSVWAGGCILTSHSTFKAMLISKQDYDESGPSIAHRKCL</sequence>
<reference evidence="5" key="2">
    <citation type="submission" date="2024-06" db="UniProtKB">
        <authorList>
            <consortium name="EnsemblMetazoa"/>
        </authorList>
    </citation>
    <scope>IDENTIFICATION</scope>
</reference>
<evidence type="ECO:0000313" key="6">
    <source>
        <dbReference type="Proteomes" id="UP000007879"/>
    </source>
</evidence>
<comment type="similarity">
    <text evidence="1 4">Belongs to the actin family.</text>
</comment>
<evidence type="ECO:0000256" key="3">
    <source>
        <dbReference type="ARBA" id="ARBA00022840"/>
    </source>
</evidence>
<dbReference type="SMART" id="SM00268">
    <property type="entry name" value="ACTIN"/>
    <property type="match status" value="1"/>
</dbReference>
<dbReference type="Proteomes" id="UP000007879">
    <property type="component" value="Unassembled WGS sequence"/>
</dbReference>
<dbReference type="RefSeq" id="XP_019853827.1">
    <property type="nucleotide sequence ID" value="XM_019998268.1"/>
</dbReference>
<dbReference type="PRINTS" id="PR00190">
    <property type="entry name" value="ACTIN"/>
</dbReference>
<protein>
    <recommendedName>
        <fullName evidence="7">Actin, cytoplasmic</fullName>
    </recommendedName>
</protein>
<keyword evidence="2" id="KW-0547">Nucleotide-binding</keyword>
<keyword evidence="6" id="KW-1185">Reference proteome</keyword>
<evidence type="ECO:0008006" key="7">
    <source>
        <dbReference type="Google" id="ProtNLM"/>
    </source>
</evidence>
<dbReference type="InterPro" id="IPR004001">
    <property type="entry name" value="Actin_CS"/>
</dbReference>
<dbReference type="Gene3D" id="3.30.420.40">
    <property type="match status" value="2"/>
</dbReference>
<dbReference type="InterPro" id="IPR004000">
    <property type="entry name" value="Actin"/>
</dbReference>
<dbReference type="Pfam" id="PF00022">
    <property type="entry name" value="Actin"/>
    <property type="match status" value="2"/>
</dbReference>
<evidence type="ECO:0000256" key="2">
    <source>
        <dbReference type="ARBA" id="ARBA00022741"/>
    </source>
</evidence>
<proteinExistence type="inferred from homology"/>
<organism evidence="5 6">
    <name type="scientific">Amphimedon queenslandica</name>
    <name type="common">Sponge</name>
    <dbReference type="NCBI Taxonomy" id="400682"/>
    <lineage>
        <taxon>Eukaryota</taxon>
        <taxon>Metazoa</taxon>
        <taxon>Porifera</taxon>
        <taxon>Demospongiae</taxon>
        <taxon>Heteroscleromorpha</taxon>
        <taxon>Haplosclerida</taxon>
        <taxon>Niphatidae</taxon>
        <taxon>Amphimedon</taxon>
    </lineage>
</organism>
<dbReference type="AlphaFoldDB" id="A0AAN0JAN7"/>
<dbReference type="EnsemblMetazoa" id="XM_019998268.1">
    <property type="protein sequence ID" value="XP_019853827.1"/>
    <property type="gene ID" value="LOC100634046"/>
</dbReference>
<dbReference type="InterPro" id="IPR043129">
    <property type="entry name" value="ATPase_NBD"/>
</dbReference>
<dbReference type="GO" id="GO:0005524">
    <property type="term" value="F:ATP binding"/>
    <property type="evidence" value="ECO:0007669"/>
    <property type="project" value="UniProtKB-KW"/>
</dbReference>
<evidence type="ECO:0000256" key="4">
    <source>
        <dbReference type="RuleBase" id="RU000487"/>
    </source>
</evidence>
<dbReference type="FunFam" id="3.30.420.40:FF:000291">
    <property type="entry name" value="Actin, alpha skeletal muscle"/>
    <property type="match status" value="1"/>
</dbReference>
<evidence type="ECO:0000313" key="5">
    <source>
        <dbReference type="EnsemblMetazoa" id="XP_019853827.1"/>
    </source>
</evidence>
<keyword evidence="3" id="KW-0067">ATP-binding</keyword>
<dbReference type="KEGG" id="aqu:100634046"/>
<dbReference type="FunFam" id="2.30.36.70:FF:000001">
    <property type="entry name" value="Actin, alpha skeletal muscle"/>
    <property type="match status" value="1"/>
</dbReference>
<evidence type="ECO:0000256" key="1">
    <source>
        <dbReference type="ARBA" id="ARBA00006752"/>
    </source>
</evidence>
<accession>A0AAN0JAN7</accession>
<reference evidence="6" key="1">
    <citation type="journal article" date="2010" name="Nature">
        <title>The Amphimedon queenslandica genome and the evolution of animal complexity.</title>
        <authorList>
            <person name="Srivastava M."/>
            <person name="Simakov O."/>
            <person name="Chapman J."/>
            <person name="Fahey B."/>
            <person name="Gauthier M.E."/>
            <person name="Mitros T."/>
            <person name="Richards G.S."/>
            <person name="Conaco C."/>
            <person name="Dacre M."/>
            <person name="Hellsten U."/>
            <person name="Larroux C."/>
            <person name="Putnam N.H."/>
            <person name="Stanke M."/>
            <person name="Adamska M."/>
            <person name="Darling A."/>
            <person name="Degnan S.M."/>
            <person name="Oakley T.H."/>
            <person name="Plachetzki D.C."/>
            <person name="Zhai Y."/>
            <person name="Adamski M."/>
            <person name="Calcino A."/>
            <person name="Cummins S.F."/>
            <person name="Goodstein D.M."/>
            <person name="Harris C."/>
            <person name="Jackson D.J."/>
            <person name="Leys S.P."/>
            <person name="Shu S."/>
            <person name="Woodcroft B.J."/>
            <person name="Vervoort M."/>
            <person name="Kosik K.S."/>
            <person name="Manning G."/>
            <person name="Degnan B.M."/>
            <person name="Rokhsar D.S."/>
        </authorList>
    </citation>
    <scope>NUCLEOTIDE SEQUENCE [LARGE SCALE GENOMIC DNA]</scope>
</reference>
<dbReference type="Gene3D" id="3.90.640.10">
    <property type="entry name" value="Actin, Chain A, domain 4"/>
    <property type="match status" value="1"/>
</dbReference>
<dbReference type="SUPFAM" id="SSF53067">
    <property type="entry name" value="Actin-like ATPase domain"/>
    <property type="match status" value="2"/>
</dbReference>
<dbReference type="PROSITE" id="PS00406">
    <property type="entry name" value="ACTINS_1"/>
    <property type="match status" value="1"/>
</dbReference>